<feature type="transmembrane region" description="Helical" evidence="6">
    <location>
        <begin position="6"/>
        <end position="27"/>
    </location>
</feature>
<evidence type="ECO:0000256" key="6">
    <source>
        <dbReference type="SAM" id="Phobius"/>
    </source>
</evidence>
<dbReference type="InterPro" id="IPR001851">
    <property type="entry name" value="ABC_transp_permease"/>
</dbReference>
<dbReference type="Proteomes" id="UP001500620">
    <property type="component" value="Unassembled WGS sequence"/>
</dbReference>
<evidence type="ECO:0000313" key="7">
    <source>
        <dbReference type="EMBL" id="GAA4250302.1"/>
    </source>
</evidence>
<evidence type="ECO:0000256" key="1">
    <source>
        <dbReference type="ARBA" id="ARBA00004651"/>
    </source>
</evidence>
<evidence type="ECO:0000256" key="5">
    <source>
        <dbReference type="ARBA" id="ARBA00023136"/>
    </source>
</evidence>
<keyword evidence="5 6" id="KW-0472">Membrane</keyword>
<keyword evidence="3 6" id="KW-0812">Transmembrane</keyword>
<keyword evidence="8" id="KW-1185">Reference proteome</keyword>
<evidence type="ECO:0008006" key="9">
    <source>
        <dbReference type="Google" id="ProtNLM"/>
    </source>
</evidence>
<evidence type="ECO:0000256" key="3">
    <source>
        <dbReference type="ARBA" id="ARBA00022692"/>
    </source>
</evidence>
<accession>A0ABP8D9P6</accession>
<evidence type="ECO:0000256" key="2">
    <source>
        <dbReference type="ARBA" id="ARBA00022475"/>
    </source>
</evidence>
<dbReference type="PANTHER" id="PTHR30482">
    <property type="entry name" value="HIGH-AFFINITY BRANCHED-CHAIN AMINO ACID TRANSPORT SYSTEM PERMEASE"/>
    <property type="match status" value="1"/>
</dbReference>
<feature type="transmembrane region" description="Helical" evidence="6">
    <location>
        <begin position="156"/>
        <end position="175"/>
    </location>
</feature>
<dbReference type="InterPro" id="IPR043428">
    <property type="entry name" value="LivM-like"/>
</dbReference>
<dbReference type="CDD" id="cd06581">
    <property type="entry name" value="TM_PBP1_LivM_like"/>
    <property type="match status" value="1"/>
</dbReference>
<comment type="caution">
    <text evidence="7">The sequence shown here is derived from an EMBL/GenBank/DDBJ whole genome shotgun (WGS) entry which is preliminary data.</text>
</comment>
<feature type="transmembrane region" description="Helical" evidence="6">
    <location>
        <begin position="85"/>
        <end position="105"/>
    </location>
</feature>
<name>A0ABP8D9P6_9ACTN</name>
<keyword evidence="4 6" id="KW-1133">Transmembrane helix</keyword>
<dbReference type="PANTHER" id="PTHR30482:SF1">
    <property type="entry name" value="BRANCHED-CHAIN AMINO ACID TRANSPORT PERMEASE PROTEIN LIVM-RELATED"/>
    <property type="match status" value="1"/>
</dbReference>
<feature type="transmembrane region" description="Helical" evidence="6">
    <location>
        <begin position="209"/>
        <end position="231"/>
    </location>
</feature>
<dbReference type="Pfam" id="PF02653">
    <property type="entry name" value="BPD_transp_2"/>
    <property type="match status" value="1"/>
</dbReference>
<evidence type="ECO:0000313" key="8">
    <source>
        <dbReference type="Proteomes" id="UP001500620"/>
    </source>
</evidence>
<dbReference type="EMBL" id="BAABAT010000009">
    <property type="protein sequence ID" value="GAA4250302.1"/>
    <property type="molecule type" value="Genomic_DNA"/>
</dbReference>
<sequence>MKQRVPGSLGLIGGVVVAALILLWVGADGYRQTLVTTTATYALVALGMYVPYLMAGSLSMAYGAYAGIGGYAVGLLSTRTGLPLVLAWIAGPVVAAAVAVLLGLATRRLSGFFLAAVTLLFGMAFTALLVDAEGLSGGSGGLGSLRKLNFLGWEPSHYQVVIGSVVVVCAIAFLLDRLRMSPWGVVVRTMRDAPRAVEAAGVRVPVMNLVALAIGAAIAAVGGGLFTYSAGSVTPDTFTLNLVFLAIFMPLIGGSATPWGAVLGAVIAVELTLNFPVIETSGTLILALGVLVILLLAPQGVIGYAARLARLVGGRRG</sequence>
<comment type="subcellular location">
    <subcellularLocation>
        <location evidence="1">Cell membrane</location>
        <topology evidence="1">Multi-pass membrane protein</topology>
    </subcellularLocation>
</comment>
<organism evidence="7 8">
    <name type="scientific">Dactylosporangium darangshiense</name>
    <dbReference type="NCBI Taxonomy" id="579108"/>
    <lineage>
        <taxon>Bacteria</taxon>
        <taxon>Bacillati</taxon>
        <taxon>Actinomycetota</taxon>
        <taxon>Actinomycetes</taxon>
        <taxon>Micromonosporales</taxon>
        <taxon>Micromonosporaceae</taxon>
        <taxon>Dactylosporangium</taxon>
    </lineage>
</organism>
<gene>
    <name evidence="7" type="ORF">GCM10022255_038270</name>
</gene>
<reference evidence="8" key="1">
    <citation type="journal article" date="2019" name="Int. J. Syst. Evol. Microbiol.">
        <title>The Global Catalogue of Microorganisms (GCM) 10K type strain sequencing project: providing services to taxonomists for standard genome sequencing and annotation.</title>
        <authorList>
            <consortium name="The Broad Institute Genomics Platform"/>
            <consortium name="The Broad Institute Genome Sequencing Center for Infectious Disease"/>
            <person name="Wu L."/>
            <person name="Ma J."/>
        </authorList>
    </citation>
    <scope>NUCLEOTIDE SEQUENCE [LARGE SCALE GENOMIC DNA]</scope>
    <source>
        <strain evidence="8">JCM 17441</strain>
    </source>
</reference>
<proteinExistence type="predicted"/>
<keyword evidence="2" id="KW-1003">Cell membrane</keyword>
<protein>
    <recommendedName>
        <fullName evidence="9">Branched-chain amino acid ABC transporter permease</fullName>
    </recommendedName>
</protein>
<feature type="transmembrane region" description="Helical" evidence="6">
    <location>
        <begin position="112"/>
        <end position="130"/>
    </location>
</feature>
<feature type="transmembrane region" description="Helical" evidence="6">
    <location>
        <begin position="284"/>
        <end position="306"/>
    </location>
</feature>
<dbReference type="RefSeq" id="WP_345128370.1">
    <property type="nucleotide sequence ID" value="NZ_BAABAT010000009.1"/>
</dbReference>
<evidence type="ECO:0000256" key="4">
    <source>
        <dbReference type="ARBA" id="ARBA00022989"/>
    </source>
</evidence>
<feature type="transmembrane region" description="Helical" evidence="6">
    <location>
        <begin position="39"/>
        <end position="65"/>
    </location>
</feature>